<dbReference type="Proteomes" id="UP000824120">
    <property type="component" value="Chromosome 8"/>
</dbReference>
<reference evidence="1 2" key="1">
    <citation type="submission" date="2020-09" db="EMBL/GenBank/DDBJ databases">
        <title>De no assembly of potato wild relative species, Solanum commersonii.</title>
        <authorList>
            <person name="Cho K."/>
        </authorList>
    </citation>
    <scope>NUCLEOTIDE SEQUENCE [LARGE SCALE GENOMIC DNA]</scope>
    <source>
        <strain evidence="1">LZ3.2</strain>
        <tissue evidence="1">Leaf</tissue>
    </source>
</reference>
<dbReference type="OrthoDB" id="1902316at2759"/>
<name>A0A9J5XW13_SOLCO</name>
<organism evidence="1 2">
    <name type="scientific">Solanum commersonii</name>
    <name type="common">Commerson's wild potato</name>
    <name type="synonym">Commerson's nightshade</name>
    <dbReference type="NCBI Taxonomy" id="4109"/>
    <lineage>
        <taxon>Eukaryota</taxon>
        <taxon>Viridiplantae</taxon>
        <taxon>Streptophyta</taxon>
        <taxon>Embryophyta</taxon>
        <taxon>Tracheophyta</taxon>
        <taxon>Spermatophyta</taxon>
        <taxon>Magnoliopsida</taxon>
        <taxon>eudicotyledons</taxon>
        <taxon>Gunneridae</taxon>
        <taxon>Pentapetalae</taxon>
        <taxon>asterids</taxon>
        <taxon>lamiids</taxon>
        <taxon>Solanales</taxon>
        <taxon>Solanaceae</taxon>
        <taxon>Solanoideae</taxon>
        <taxon>Solaneae</taxon>
        <taxon>Solanum</taxon>
    </lineage>
</organism>
<evidence type="ECO:0000313" key="2">
    <source>
        <dbReference type="Proteomes" id="UP000824120"/>
    </source>
</evidence>
<proteinExistence type="predicted"/>
<evidence type="ECO:0000313" key="1">
    <source>
        <dbReference type="EMBL" id="KAG5591376.1"/>
    </source>
</evidence>
<gene>
    <name evidence="1" type="ORF">H5410_041890</name>
</gene>
<dbReference type="EMBL" id="JACXVP010000008">
    <property type="protein sequence ID" value="KAG5591376.1"/>
    <property type="molecule type" value="Genomic_DNA"/>
</dbReference>
<dbReference type="AlphaFoldDB" id="A0A9J5XW13"/>
<evidence type="ECO:0008006" key="3">
    <source>
        <dbReference type="Google" id="ProtNLM"/>
    </source>
</evidence>
<comment type="caution">
    <text evidence="1">The sequence shown here is derived from an EMBL/GenBank/DDBJ whole genome shotgun (WGS) entry which is preliminary data.</text>
</comment>
<sequence>MNMSCFLKEVGLDHDDVSVQIGESPHALKPSMKSKSSAYHPESPTHYVEVEEMLELIFYDQIRRYEENRACSHRRYNCIERLKVADTVIEGKQHIKEYWPSIRTYTPRMKIGGLQKNFKAWDVYQLKKGGLEVAFTKEEVRDAINSCAPGRSPGIDGFTMAFHQKALDTIKHAILAAPNHFHHHGHIVNLIANEFMDWKIKYGGNGLLLKLDVEKASDKISWPYPMTIPRNYITTVKYSILINRGPVRLSLLEEGCGRGPSFSYRQWKVLVIYSRKLNNYNGLKDSQWVAAGGIPISISHLLFADDTLIFCGAEKSQVLYLNLALMFFEAMSGLHIHMLKSIIYLVNIIPNLVELADIMGYSTGKIRIF</sequence>
<protein>
    <recommendedName>
        <fullName evidence="3">Reverse transcriptase domain-containing protein</fullName>
    </recommendedName>
</protein>
<accession>A0A9J5XW13</accession>
<keyword evidence="2" id="KW-1185">Reference proteome</keyword>